<protein>
    <recommendedName>
        <fullName evidence="2 5">Ribosome biogenesis protein NOP53</fullName>
    </recommendedName>
</protein>
<evidence type="ECO:0000313" key="7">
    <source>
        <dbReference type="EMBL" id="CAE0713722.1"/>
    </source>
</evidence>
<evidence type="ECO:0000256" key="2">
    <source>
        <dbReference type="ARBA" id="ARBA00018339"/>
    </source>
</evidence>
<comment type="similarity">
    <text evidence="1 5">Belongs to the NOP53 family.</text>
</comment>
<dbReference type="GO" id="GO:0006364">
    <property type="term" value="P:rRNA processing"/>
    <property type="evidence" value="ECO:0007669"/>
    <property type="project" value="TreeGrafter"/>
</dbReference>
<feature type="compositionally biased region" description="Basic residues" evidence="6">
    <location>
        <begin position="414"/>
        <end position="424"/>
    </location>
</feature>
<organism evidence="7">
    <name type="scientific">Pseudo-nitzschia australis</name>
    <dbReference type="NCBI Taxonomy" id="44445"/>
    <lineage>
        <taxon>Eukaryota</taxon>
        <taxon>Sar</taxon>
        <taxon>Stramenopiles</taxon>
        <taxon>Ochrophyta</taxon>
        <taxon>Bacillariophyta</taxon>
        <taxon>Bacillariophyceae</taxon>
        <taxon>Bacillariophycidae</taxon>
        <taxon>Bacillariales</taxon>
        <taxon>Bacillariaceae</taxon>
        <taxon>Pseudo-nitzschia</taxon>
    </lineage>
</organism>
<comment type="function">
    <text evidence="5">May play a role in ribosome biogenesis.</text>
</comment>
<keyword evidence="3 5" id="KW-0690">Ribosome biogenesis</keyword>
<feature type="compositionally biased region" description="Acidic residues" evidence="6">
    <location>
        <begin position="237"/>
        <end position="260"/>
    </location>
</feature>
<dbReference type="PIRSF" id="PIRSF017302">
    <property type="entry name" value="Gltscr2"/>
    <property type="match status" value="1"/>
</dbReference>
<dbReference type="PANTHER" id="PTHR14211:SF7">
    <property type="entry name" value="RIBOSOME BIOGENESIS PROTEIN NOP53"/>
    <property type="match status" value="1"/>
</dbReference>
<keyword evidence="4 5" id="KW-0539">Nucleus</keyword>
<dbReference type="InterPro" id="IPR011687">
    <property type="entry name" value="Nop53/GLTSCR2"/>
</dbReference>
<feature type="compositionally biased region" description="Basic and acidic residues" evidence="6">
    <location>
        <begin position="285"/>
        <end position="294"/>
    </location>
</feature>
<accession>A0A7S4AFH2</accession>
<feature type="compositionally biased region" description="Basic and acidic residues" evidence="6">
    <location>
        <begin position="207"/>
        <end position="218"/>
    </location>
</feature>
<reference evidence="7" key="1">
    <citation type="submission" date="2021-01" db="EMBL/GenBank/DDBJ databases">
        <authorList>
            <person name="Corre E."/>
            <person name="Pelletier E."/>
            <person name="Niang G."/>
            <person name="Scheremetjew M."/>
            <person name="Finn R."/>
            <person name="Kale V."/>
            <person name="Holt S."/>
            <person name="Cochrane G."/>
            <person name="Meng A."/>
            <person name="Brown T."/>
            <person name="Cohen L."/>
        </authorList>
    </citation>
    <scope>NUCLEOTIDE SEQUENCE</scope>
    <source>
        <strain evidence="7">10249 10 AB</strain>
    </source>
</reference>
<feature type="region of interest" description="Disordered" evidence="6">
    <location>
        <begin position="1"/>
        <end position="20"/>
    </location>
</feature>
<comment type="subcellular location">
    <subcellularLocation>
        <location evidence="5">Nucleus</location>
        <location evidence="5">Nucleolus</location>
    </subcellularLocation>
    <subcellularLocation>
        <location evidence="5">Nucleus</location>
        <location evidence="5">Nucleoplasm</location>
    </subcellularLocation>
</comment>
<dbReference type="GO" id="GO:0005730">
    <property type="term" value="C:nucleolus"/>
    <property type="evidence" value="ECO:0007669"/>
    <property type="project" value="UniProtKB-SubCell"/>
</dbReference>
<evidence type="ECO:0000256" key="1">
    <source>
        <dbReference type="ARBA" id="ARBA00008838"/>
    </source>
</evidence>
<dbReference type="GO" id="GO:0005654">
    <property type="term" value="C:nucleoplasm"/>
    <property type="evidence" value="ECO:0007669"/>
    <property type="project" value="UniProtKB-SubCell"/>
</dbReference>
<evidence type="ECO:0000256" key="3">
    <source>
        <dbReference type="ARBA" id="ARBA00022517"/>
    </source>
</evidence>
<feature type="compositionally biased region" description="Basic residues" evidence="6">
    <location>
        <begin position="1"/>
        <end position="14"/>
    </location>
</feature>
<dbReference type="GO" id="GO:0000027">
    <property type="term" value="P:ribosomal large subunit assembly"/>
    <property type="evidence" value="ECO:0007669"/>
    <property type="project" value="UniProtKB-UniRule"/>
</dbReference>
<gene>
    <name evidence="7" type="ORF">PAUS00366_LOCUS6474</name>
</gene>
<dbReference type="AlphaFoldDB" id="A0A7S4AFH2"/>
<dbReference type="PANTHER" id="PTHR14211">
    <property type="entry name" value="GLIOMA SUPPRESSOR CANDIDATE REGION GENE 2"/>
    <property type="match status" value="1"/>
</dbReference>
<evidence type="ECO:0000256" key="6">
    <source>
        <dbReference type="SAM" id="MobiDB-lite"/>
    </source>
</evidence>
<evidence type="ECO:0000256" key="5">
    <source>
        <dbReference type="PIRNR" id="PIRNR017302"/>
    </source>
</evidence>
<evidence type="ECO:0000256" key="4">
    <source>
        <dbReference type="ARBA" id="ARBA00023242"/>
    </source>
</evidence>
<dbReference type="Pfam" id="PF07767">
    <property type="entry name" value="Nop53"/>
    <property type="match status" value="1"/>
</dbReference>
<proteinExistence type="inferred from homology"/>
<feature type="region of interest" description="Disordered" evidence="6">
    <location>
        <begin position="414"/>
        <end position="433"/>
    </location>
</feature>
<name>A0A7S4AFH2_9STRA</name>
<dbReference type="EMBL" id="HBIX01008371">
    <property type="protein sequence ID" value="CAE0713722.1"/>
    <property type="molecule type" value="Transcribed_RNA"/>
</dbReference>
<dbReference type="GO" id="GO:0008097">
    <property type="term" value="F:5S rRNA binding"/>
    <property type="evidence" value="ECO:0007669"/>
    <property type="project" value="TreeGrafter"/>
</dbReference>
<feature type="region of interest" description="Disordered" evidence="6">
    <location>
        <begin position="207"/>
        <end position="311"/>
    </location>
</feature>
<feature type="region of interest" description="Disordered" evidence="6">
    <location>
        <begin position="56"/>
        <end position="78"/>
    </location>
</feature>
<sequence>MGKRVRGAKLRSKKRGTEAERQIVEKQAVRAEEGAVTEKADEELFVIDTAALVPSKKQLARKEKKQGKEKTVSAKEQTQIQKLVDTHSAKELEALVKKTSTTAKRAPKRIKARQSVPTFDMWADDDGKTNKNIVKAKKQAPVMVSSGPHGIVPLNHVKIGTTKALPAQAPKNKDRAPVTVDLAKSGQSYNPDHKDHRSAIEEALLVETKRDKAEKEAKLSASQGMTPETRALLLGDTDTEDEEDSDDDDDNNNSDGGDEGIETKSIAQKRPEKMTRAQRNKQKRVRAEQYEIKERKRQKRMQHELRGIKSVKRTMRKEELERKAAKEKIEQLKQESERSKGKDLYKQLADENPRYAPSYPVALPGELKSGASLRTIKPKGSLVTDRMVSLMDRGMTAKKQLKLKNRVEGKRRKIKVKGKGKNFRSSKEGDILG</sequence>